<dbReference type="PANTHER" id="PTHR39339">
    <property type="entry name" value="SLR1444 PROTEIN"/>
    <property type="match status" value="1"/>
</dbReference>
<keyword evidence="3" id="KW-1185">Reference proteome</keyword>
<organism evidence="2 3">
    <name type="scientific">Micromonospora siamensis</name>
    <dbReference type="NCBI Taxonomy" id="299152"/>
    <lineage>
        <taxon>Bacteria</taxon>
        <taxon>Bacillati</taxon>
        <taxon>Actinomycetota</taxon>
        <taxon>Actinomycetes</taxon>
        <taxon>Micromonosporales</taxon>
        <taxon>Micromonosporaceae</taxon>
        <taxon>Micromonospora</taxon>
    </lineage>
</organism>
<protein>
    <submittedName>
        <fullName evidence="2">CHAD domain-containing protein</fullName>
    </submittedName>
</protein>
<dbReference type="PROSITE" id="PS51708">
    <property type="entry name" value="CHAD"/>
    <property type="match status" value="1"/>
</dbReference>
<dbReference type="InterPro" id="IPR023577">
    <property type="entry name" value="CYTH_domain"/>
</dbReference>
<evidence type="ECO:0000313" key="2">
    <source>
        <dbReference type="EMBL" id="SCG46960.1"/>
    </source>
</evidence>
<dbReference type="Pfam" id="PF01928">
    <property type="entry name" value="CYTH"/>
    <property type="match status" value="1"/>
</dbReference>
<dbReference type="PANTHER" id="PTHR39339:SF1">
    <property type="entry name" value="CHAD DOMAIN-CONTAINING PROTEIN"/>
    <property type="match status" value="1"/>
</dbReference>
<dbReference type="InterPro" id="IPR038186">
    <property type="entry name" value="CHAD_dom_sf"/>
</dbReference>
<dbReference type="SMART" id="SM01118">
    <property type="entry name" value="CYTH"/>
    <property type="match status" value="1"/>
</dbReference>
<dbReference type="InterPro" id="IPR007899">
    <property type="entry name" value="CHAD_dom"/>
</dbReference>
<evidence type="ECO:0000313" key="3">
    <source>
        <dbReference type="Proteomes" id="UP000198210"/>
    </source>
</evidence>
<reference evidence="2 3" key="1">
    <citation type="submission" date="2016-06" db="EMBL/GenBank/DDBJ databases">
        <authorList>
            <person name="Kjaerup R.B."/>
            <person name="Dalgaard T.S."/>
            <person name="Juul-Madsen H.R."/>
        </authorList>
    </citation>
    <scope>NUCLEOTIDE SEQUENCE [LARGE SCALE GENOMIC DNA]</scope>
    <source>
        <strain evidence="2 3">DSM 45097</strain>
    </source>
</reference>
<accession>A0A1C5HLR3</accession>
<gene>
    <name evidence="2" type="ORF">GA0074704_1972</name>
</gene>
<dbReference type="Gene3D" id="2.40.320.10">
    <property type="entry name" value="Hypothetical Protein Pfu-838710-001"/>
    <property type="match status" value="1"/>
</dbReference>
<dbReference type="Pfam" id="PF05235">
    <property type="entry name" value="CHAD"/>
    <property type="match status" value="1"/>
</dbReference>
<feature type="domain" description="CHAD" evidence="1">
    <location>
        <begin position="210"/>
        <end position="496"/>
    </location>
</feature>
<dbReference type="SUPFAM" id="SSF55154">
    <property type="entry name" value="CYTH-like phosphatases"/>
    <property type="match status" value="1"/>
</dbReference>
<dbReference type="Proteomes" id="UP000198210">
    <property type="component" value="Chromosome I"/>
</dbReference>
<dbReference type="Gene3D" id="1.40.20.10">
    <property type="entry name" value="CHAD domain"/>
    <property type="match status" value="1"/>
</dbReference>
<dbReference type="EMBL" id="LT607751">
    <property type="protein sequence ID" value="SCG46960.1"/>
    <property type="molecule type" value="Genomic_DNA"/>
</dbReference>
<evidence type="ECO:0000259" key="1">
    <source>
        <dbReference type="PROSITE" id="PS51708"/>
    </source>
</evidence>
<proteinExistence type="predicted"/>
<dbReference type="RefSeq" id="WP_088970215.1">
    <property type="nucleotide sequence ID" value="NZ_JBHLYF010000019.1"/>
</dbReference>
<dbReference type="InterPro" id="IPR033469">
    <property type="entry name" value="CYTH-like_dom_sf"/>
</dbReference>
<sequence>MVEEERKYEVADDFVLPDLSPVAPAGGAVRTVPPVTLVASYVDTADLRLARAGVSLRHREGDALPWTVKLPTGAQGVRHEISRPGPPGEPPAELAALVTVHARGAALGPVAVVRTVRDAYEVCGRDGAVLAEVVDDRVTVLDAAGRTTDAFRELEVERKAGDRALLDDVGAALEGAGARGGAFVPKHVRALGPRAQEPADLVAPAGLPAVPTAGEVAVEAVRDGVARILANDPLVRLRAPVGDDDSAVHKMRVGCRRLRSALRTFRRLLEREQVRPLRAELTWLGEVLGAARDAEVLRERLRRTASADPTCPVPPEPVDALDAALAARQEAALAAVDTALRSPRYLALVDALVSAAGEPRLRARAARPARKALPKLVAKPWRTLTEQAPALAPDGPDDEWHAVRKAAKQARYAVRAVAPVAGADARKLGRALARVQDLLGEHQDAAVAGRTWVALAAEHPDGHGLAVAAGRLLERERGSVRRARTDFPAAWRRAGRRSRTRWLP</sequence>
<dbReference type="SMART" id="SM00880">
    <property type="entry name" value="CHAD"/>
    <property type="match status" value="1"/>
</dbReference>
<name>A0A1C5HLR3_9ACTN</name>
<dbReference type="AlphaFoldDB" id="A0A1C5HLR3"/>
<dbReference type="CDD" id="cd07374">
    <property type="entry name" value="CYTH-like_Pase"/>
    <property type="match status" value="1"/>
</dbReference>